<organism evidence="2 3">
    <name type="scientific">Oceanobacillus kapialis</name>
    <dbReference type="NCBI Taxonomy" id="481353"/>
    <lineage>
        <taxon>Bacteria</taxon>
        <taxon>Bacillati</taxon>
        <taxon>Bacillota</taxon>
        <taxon>Bacilli</taxon>
        <taxon>Bacillales</taxon>
        <taxon>Bacillaceae</taxon>
        <taxon>Oceanobacillus</taxon>
    </lineage>
</organism>
<dbReference type="RefSeq" id="WP_379561289.1">
    <property type="nucleotide sequence ID" value="NZ_JBHUMX010000014.1"/>
</dbReference>
<keyword evidence="3" id="KW-1185">Reference proteome</keyword>
<evidence type="ECO:0000313" key="3">
    <source>
        <dbReference type="Proteomes" id="UP001597451"/>
    </source>
</evidence>
<evidence type="ECO:0000256" key="1">
    <source>
        <dbReference type="SAM" id="Phobius"/>
    </source>
</evidence>
<dbReference type="EMBL" id="JBHUMX010000014">
    <property type="protein sequence ID" value="MFD2628567.1"/>
    <property type="molecule type" value="Genomic_DNA"/>
</dbReference>
<feature type="transmembrane region" description="Helical" evidence="1">
    <location>
        <begin position="12"/>
        <end position="35"/>
    </location>
</feature>
<evidence type="ECO:0000313" key="2">
    <source>
        <dbReference type="EMBL" id="MFD2628567.1"/>
    </source>
</evidence>
<gene>
    <name evidence="2" type="ORF">ACFSUN_07175</name>
</gene>
<feature type="transmembrane region" description="Helical" evidence="1">
    <location>
        <begin position="155"/>
        <end position="175"/>
    </location>
</feature>
<accession>A0ABW5PYV8</accession>
<name>A0ABW5PYV8_9BACI</name>
<comment type="caution">
    <text evidence="2">The sequence shown here is derived from an EMBL/GenBank/DDBJ whole genome shotgun (WGS) entry which is preliminary data.</text>
</comment>
<feature type="transmembrane region" description="Helical" evidence="1">
    <location>
        <begin position="75"/>
        <end position="106"/>
    </location>
</feature>
<keyword evidence="1" id="KW-0812">Transmembrane</keyword>
<feature type="transmembrane region" description="Helical" evidence="1">
    <location>
        <begin position="41"/>
        <end position="63"/>
    </location>
</feature>
<feature type="transmembrane region" description="Helical" evidence="1">
    <location>
        <begin position="118"/>
        <end position="143"/>
    </location>
</feature>
<sequence length="235" mass="26497">MIALAYYLFKDYLRSFLYVPPVTLFFLWTIVAYTYVPNPVFSSYAVSCAVLYFITAWITVTLINKEETTQLNITAVHAGSIVAVLIGKLLVVIIIVNCLTILAVFYPILIGAFNRSVTIWDVMVAILVHVLISLLSIAISLYFTKIWNKRTRSTWLLLVLILVISLAKGGIVNSLPDSLSFITWVIPPSFTIMEMLPEDAVLLNASLLFNTLYIVSYAILLFAIFFTQLRKRTPL</sequence>
<feature type="transmembrane region" description="Helical" evidence="1">
    <location>
        <begin position="201"/>
        <end position="226"/>
    </location>
</feature>
<protein>
    <recommendedName>
        <fullName evidence="4">ABC transporter permease</fullName>
    </recommendedName>
</protein>
<reference evidence="3" key="1">
    <citation type="journal article" date="2019" name="Int. J. Syst. Evol. Microbiol.">
        <title>The Global Catalogue of Microorganisms (GCM) 10K type strain sequencing project: providing services to taxonomists for standard genome sequencing and annotation.</title>
        <authorList>
            <consortium name="The Broad Institute Genomics Platform"/>
            <consortium name="The Broad Institute Genome Sequencing Center for Infectious Disease"/>
            <person name="Wu L."/>
            <person name="Ma J."/>
        </authorList>
    </citation>
    <scope>NUCLEOTIDE SEQUENCE [LARGE SCALE GENOMIC DNA]</scope>
    <source>
        <strain evidence="3">TISTR 1858</strain>
    </source>
</reference>
<evidence type="ECO:0008006" key="4">
    <source>
        <dbReference type="Google" id="ProtNLM"/>
    </source>
</evidence>
<keyword evidence="1" id="KW-0472">Membrane</keyword>
<proteinExistence type="predicted"/>
<dbReference type="Proteomes" id="UP001597451">
    <property type="component" value="Unassembled WGS sequence"/>
</dbReference>
<keyword evidence="1" id="KW-1133">Transmembrane helix</keyword>